<evidence type="ECO:0000256" key="3">
    <source>
        <dbReference type="ARBA" id="ARBA00022694"/>
    </source>
</evidence>
<comment type="catalytic activity">
    <reaction evidence="7 8">
        <text>adenosine(34) in tRNA + H2O + H(+) = inosine(34) in tRNA + NH4(+)</text>
        <dbReference type="Rhea" id="RHEA:43168"/>
        <dbReference type="Rhea" id="RHEA-COMP:10373"/>
        <dbReference type="Rhea" id="RHEA-COMP:10374"/>
        <dbReference type="ChEBI" id="CHEBI:15377"/>
        <dbReference type="ChEBI" id="CHEBI:15378"/>
        <dbReference type="ChEBI" id="CHEBI:28938"/>
        <dbReference type="ChEBI" id="CHEBI:74411"/>
        <dbReference type="ChEBI" id="CHEBI:82852"/>
        <dbReference type="EC" id="3.5.4.33"/>
    </reaction>
</comment>
<comment type="cofactor">
    <cofactor evidence="8">
        <name>Zn(2+)</name>
        <dbReference type="ChEBI" id="CHEBI:29105"/>
    </cofactor>
    <text evidence="8">Binds 1 zinc ion per subunit.</text>
</comment>
<dbReference type="PROSITE" id="PS51747">
    <property type="entry name" value="CYT_DCMP_DEAMINASES_2"/>
    <property type="match status" value="1"/>
</dbReference>
<reference evidence="10 11" key="1">
    <citation type="submission" date="2012-08" db="EMBL/GenBank/DDBJ databases">
        <title>Whole genome shotgun sequence of Austwickia chelonae NBRC 105200.</title>
        <authorList>
            <person name="Yoshida I."/>
            <person name="Hosoyama A."/>
            <person name="Tsuchikane K."/>
            <person name="Katsumata H."/>
            <person name="Ando Y."/>
            <person name="Ohji S."/>
            <person name="Hamada M."/>
            <person name="Tamura T."/>
            <person name="Yamazoe A."/>
            <person name="Yamazaki S."/>
            <person name="Fujita N."/>
        </authorList>
    </citation>
    <scope>NUCLEOTIDE SEQUENCE [LARGE SCALE GENOMIC DNA]</scope>
    <source>
        <strain evidence="10 11">NBRC 105200</strain>
    </source>
</reference>
<evidence type="ECO:0000313" key="10">
    <source>
        <dbReference type="EMBL" id="GAB78510.1"/>
    </source>
</evidence>
<dbReference type="eggNOG" id="COG0590">
    <property type="taxonomic scope" value="Bacteria"/>
</dbReference>
<keyword evidence="11" id="KW-1185">Reference proteome</keyword>
<dbReference type="PROSITE" id="PS00903">
    <property type="entry name" value="CYT_DCMP_DEAMINASES_1"/>
    <property type="match status" value="1"/>
</dbReference>
<dbReference type="STRING" id="100225.SAMN05421595_2782"/>
<dbReference type="GO" id="GO:0008270">
    <property type="term" value="F:zinc ion binding"/>
    <property type="evidence" value="ECO:0007669"/>
    <property type="project" value="UniProtKB-UniRule"/>
</dbReference>
<feature type="binding site" evidence="8">
    <location>
        <position position="47"/>
    </location>
    <ligand>
        <name>Zn(2+)</name>
        <dbReference type="ChEBI" id="CHEBI:29105"/>
        <note>catalytic</note>
    </ligand>
</feature>
<comment type="function">
    <text evidence="8">Catalyzes the deamination of adenosine to inosine at the wobble position 34 of tRNA(Arg2).</text>
</comment>
<proteinExistence type="inferred from homology"/>
<evidence type="ECO:0000256" key="5">
    <source>
        <dbReference type="ARBA" id="ARBA00022801"/>
    </source>
</evidence>
<dbReference type="FunFam" id="3.40.140.10:FF:000005">
    <property type="entry name" value="tRNA-specific adenosine deaminase"/>
    <property type="match status" value="1"/>
</dbReference>
<evidence type="ECO:0000256" key="8">
    <source>
        <dbReference type="HAMAP-Rule" id="MF_00972"/>
    </source>
</evidence>
<dbReference type="Proteomes" id="UP000008495">
    <property type="component" value="Unassembled WGS sequence"/>
</dbReference>
<organism evidence="10 11">
    <name type="scientific">Austwickia chelonae NBRC 105200</name>
    <dbReference type="NCBI Taxonomy" id="1184607"/>
    <lineage>
        <taxon>Bacteria</taxon>
        <taxon>Bacillati</taxon>
        <taxon>Actinomycetota</taxon>
        <taxon>Actinomycetes</taxon>
        <taxon>Micrococcales</taxon>
        <taxon>Dermatophilaceae</taxon>
        <taxon>Austwickia</taxon>
    </lineage>
</organism>
<dbReference type="PANTHER" id="PTHR11079:SF202">
    <property type="entry name" value="TRNA-SPECIFIC ADENOSINE DEAMINASE"/>
    <property type="match status" value="1"/>
</dbReference>
<name>K6VT75_9MICO</name>
<evidence type="ECO:0000256" key="1">
    <source>
        <dbReference type="ARBA" id="ARBA00010669"/>
    </source>
</evidence>
<feature type="binding site" evidence="8">
    <location>
        <position position="77"/>
    </location>
    <ligand>
        <name>Zn(2+)</name>
        <dbReference type="ChEBI" id="CHEBI:29105"/>
        <note>catalytic</note>
    </ligand>
</feature>
<dbReference type="EC" id="3.5.4.33" evidence="8"/>
<comment type="similarity">
    <text evidence="1">Belongs to the cytidine and deoxycytidylate deaminase family. ADAT2 subfamily.</text>
</comment>
<dbReference type="InterPro" id="IPR028883">
    <property type="entry name" value="tRNA_aden_deaminase"/>
</dbReference>
<protein>
    <recommendedName>
        <fullName evidence="8">tRNA-specific adenosine deaminase</fullName>
        <ecNumber evidence="8">3.5.4.33</ecNumber>
    </recommendedName>
</protein>
<comment type="caution">
    <text evidence="10">The sequence shown here is derived from an EMBL/GenBank/DDBJ whole genome shotgun (WGS) entry which is preliminary data.</text>
</comment>
<dbReference type="CDD" id="cd01285">
    <property type="entry name" value="nucleoside_deaminase"/>
    <property type="match status" value="1"/>
</dbReference>
<sequence>MQTALDLAERAGQAGDVPIGAVVVDPAGQIIGTGANTREIDHDPTGHAEIVALREAARHRQSWRLDGCTLVVTLEPCPMCAGAISLARIDTLVLGAWDPKAGACGSLWDLVRDRHALHRVHVVGGVRADECGQLLLDFFGRRR</sequence>
<keyword evidence="5 8" id="KW-0378">Hydrolase</keyword>
<keyword evidence="3 8" id="KW-0819">tRNA processing</keyword>
<feature type="binding site" evidence="8">
    <location>
        <position position="80"/>
    </location>
    <ligand>
        <name>Zn(2+)</name>
        <dbReference type="ChEBI" id="CHEBI:29105"/>
        <note>catalytic</note>
    </ligand>
</feature>
<dbReference type="Gene3D" id="3.40.140.10">
    <property type="entry name" value="Cytidine Deaminase, domain 2"/>
    <property type="match status" value="1"/>
</dbReference>
<feature type="domain" description="CMP/dCMP-type deaminase" evidence="9">
    <location>
        <begin position="1"/>
        <end position="107"/>
    </location>
</feature>
<evidence type="ECO:0000259" key="9">
    <source>
        <dbReference type="PROSITE" id="PS51747"/>
    </source>
</evidence>
<dbReference type="GO" id="GO:0002100">
    <property type="term" value="P:tRNA wobble adenosine to inosine editing"/>
    <property type="evidence" value="ECO:0007669"/>
    <property type="project" value="UniProtKB-UniRule"/>
</dbReference>
<evidence type="ECO:0000256" key="6">
    <source>
        <dbReference type="ARBA" id="ARBA00022833"/>
    </source>
</evidence>
<dbReference type="RefSeq" id="WP_006503265.1">
    <property type="nucleotide sequence ID" value="NZ_BAGZ01000009.1"/>
</dbReference>
<evidence type="ECO:0000256" key="4">
    <source>
        <dbReference type="ARBA" id="ARBA00022723"/>
    </source>
</evidence>
<evidence type="ECO:0000313" key="11">
    <source>
        <dbReference type="Proteomes" id="UP000008495"/>
    </source>
</evidence>
<dbReference type="PANTHER" id="PTHR11079">
    <property type="entry name" value="CYTOSINE DEAMINASE FAMILY MEMBER"/>
    <property type="match status" value="1"/>
</dbReference>
<dbReference type="InterPro" id="IPR016192">
    <property type="entry name" value="APOBEC/CMP_deaminase_Zn-bd"/>
</dbReference>
<dbReference type="OrthoDB" id="9802676at2"/>
<dbReference type="SUPFAM" id="SSF53927">
    <property type="entry name" value="Cytidine deaminase-like"/>
    <property type="match status" value="1"/>
</dbReference>
<dbReference type="GO" id="GO:0052717">
    <property type="term" value="F:tRNA-specific adenosine-34 deaminase activity"/>
    <property type="evidence" value="ECO:0007669"/>
    <property type="project" value="UniProtKB-UniRule"/>
</dbReference>
<keyword evidence="4 8" id="KW-0479">Metal-binding</keyword>
<keyword evidence="6 8" id="KW-0862">Zinc</keyword>
<dbReference type="InterPro" id="IPR002125">
    <property type="entry name" value="CMP_dCMP_dom"/>
</dbReference>
<dbReference type="Pfam" id="PF00383">
    <property type="entry name" value="dCMP_cyt_deam_1"/>
    <property type="match status" value="1"/>
</dbReference>
<dbReference type="EMBL" id="BAGZ01000009">
    <property type="protein sequence ID" value="GAB78510.1"/>
    <property type="molecule type" value="Genomic_DNA"/>
</dbReference>
<evidence type="ECO:0000256" key="7">
    <source>
        <dbReference type="ARBA" id="ARBA00048045"/>
    </source>
</evidence>
<dbReference type="AlphaFoldDB" id="K6VT75"/>
<feature type="active site" description="Proton donor" evidence="8">
    <location>
        <position position="49"/>
    </location>
</feature>
<evidence type="ECO:0000256" key="2">
    <source>
        <dbReference type="ARBA" id="ARBA00011738"/>
    </source>
</evidence>
<accession>K6VT75</accession>
<dbReference type="HAMAP" id="MF_00972">
    <property type="entry name" value="tRNA_aden_deaminase"/>
    <property type="match status" value="1"/>
</dbReference>
<gene>
    <name evidence="8" type="primary">tadA</name>
    <name evidence="10" type="ORF">AUCHE_09_01150</name>
</gene>
<comment type="subunit">
    <text evidence="2 8">Homodimer.</text>
</comment>
<dbReference type="InterPro" id="IPR016193">
    <property type="entry name" value="Cytidine_deaminase-like"/>
</dbReference>